<feature type="chain" id="PRO_5034039564" evidence="1">
    <location>
        <begin position="20"/>
        <end position="72"/>
    </location>
</feature>
<proteinExistence type="predicted"/>
<name>A0A8I0HG74_XANCI</name>
<evidence type="ECO:0000256" key="1">
    <source>
        <dbReference type="SAM" id="SignalP"/>
    </source>
</evidence>
<dbReference type="EMBL" id="JAABFR010002639">
    <property type="protein sequence ID" value="MBD4340471.1"/>
    <property type="molecule type" value="Genomic_DNA"/>
</dbReference>
<comment type="caution">
    <text evidence="2">The sequence shown here is derived from an EMBL/GenBank/DDBJ whole genome shotgun (WGS) entry which is preliminary data.</text>
</comment>
<protein>
    <submittedName>
        <fullName evidence="2">OmpA family protein</fullName>
    </submittedName>
</protein>
<dbReference type="Proteomes" id="UP000653002">
    <property type="component" value="Unassembled WGS sequence"/>
</dbReference>
<keyword evidence="1" id="KW-0732">Signal</keyword>
<reference evidence="2" key="1">
    <citation type="submission" date="2020-01" db="EMBL/GenBank/DDBJ databases">
        <authorList>
            <person name="Richard D."/>
        </authorList>
    </citation>
    <scope>NUCLEOTIDE SEQUENCE</scope>
    <source>
        <strain evidence="2">JP541</strain>
    </source>
</reference>
<accession>A0A8I0HG74</accession>
<organism evidence="2 3">
    <name type="scientific">Xanthomonas citri pv. citri</name>
    <dbReference type="NCBI Taxonomy" id="611301"/>
    <lineage>
        <taxon>Bacteria</taxon>
        <taxon>Pseudomonadati</taxon>
        <taxon>Pseudomonadota</taxon>
        <taxon>Gammaproteobacteria</taxon>
        <taxon>Lysobacterales</taxon>
        <taxon>Lysobacteraceae</taxon>
        <taxon>Xanthomonas</taxon>
    </lineage>
</organism>
<dbReference type="AlphaFoldDB" id="A0A8I0HG74"/>
<feature type="non-terminal residue" evidence="2">
    <location>
        <position position="72"/>
    </location>
</feature>
<evidence type="ECO:0000313" key="2">
    <source>
        <dbReference type="EMBL" id="MBD4340471.1"/>
    </source>
</evidence>
<gene>
    <name evidence="2" type="ORF">GUH15_31410</name>
</gene>
<feature type="signal peptide" evidence="1">
    <location>
        <begin position="1"/>
        <end position="19"/>
    </location>
</feature>
<evidence type="ECO:0000313" key="3">
    <source>
        <dbReference type="Proteomes" id="UP000653002"/>
    </source>
</evidence>
<sequence length="72" mass="8117">MKKILMLLAFAGVASVASAQQTMTVTEYEVIQVQDKYQVITNPFWSNWFFSVGGGAQVLYGNNDHIGKFRDR</sequence>